<keyword evidence="3" id="KW-1185">Reference proteome</keyword>
<accession>A0A9W2YRI5</accession>
<feature type="domain" description="C-type lectin" evidence="2">
    <location>
        <begin position="57"/>
        <end position="157"/>
    </location>
</feature>
<dbReference type="GeneID" id="106051178"/>
<evidence type="ECO:0000313" key="4">
    <source>
        <dbReference type="RefSeq" id="XP_055865334.1"/>
    </source>
</evidence>
<keyword evidence="1" id="KW-1133">Transmembrane helix</keyword>
<dbReference type="AlphaFoldDB" id="A0A9W2YRI5"/>
<dbReference type="InterPro" id="IPR001304">
    <property type="entry name" value="C-type_lectin-like"/>
</dbReference>
<dbReference type="InterPro" id="IPR016187">
    <property type="entry name" value="CTDL_fold"/>
</dbReference>
<name>A0A9W2YRI5_BIOGL</name>
<dbReference type="CDD" id="cd00037">
    <property type="entry name" value="CLECT"/>
    <property type="match status" value="1"/>
</dbReference>
<organism evidence="3 4">
    <name type="scientific">Biomphalaria glabrata</name>
    <name type="common">Bloodfluke planorb</name>
    <name type="synonym">Freshwater snail</name>
    <dbReference type="NCBI Taxonomy" id="6526"/>
    <lineage>
        <taxon>Eukaryota</taxon>
        <taxon>Metazoa</taxon>
        <taxon>Spiralia</taxon>
        <taxon>Lophotrochozoa</taxon>
        <taxon>Mollusca</taxon>
        <taxon>Gastropoda</taxon>
        <taxon>Heterobranchia</taxon>
        <taxon>Euthyneura</taxon>
        <taxon>Panpulmonata</taxon>
        <taxon>Hygrophila</taxon>
        <taxon>Lymnaeoidea</taxon>
        <taxon>Planorbidae</taxon>
        <taxon>Biomphalaria</taxon>
    </lineage>
</organism>
<dbReference type="Pfam" id="PF00059">
    <property type="entry name" value="Lectin_C"/>
    <property type="match status" value="1"/>
</dbReference>
<dbReference type="Proteomes" id="UP001165740">
    <property type="component" value="Chromosome 14"/>
</dbReference>
<dbReference type="RefSeq" id="XP_055865334.1">
    <property type="nucleotide sequence ID" value="XM_056009359.1"/>
</dbReference>
<gene>
    <name evidence="4" type="primary">LOC106051178</name>
</gene>
<dbReference type="OMA" id="QNNAVEY"/>
<proteinExistence type="predicted"/>
<protein>
    <submittedName>
        <fullName evidence="4">Uncharacterized protein LOC106051178 isoform X1</fullName>
    </submittedName>
</protein>
<sequence>MFKSNCYYLWGERTLGQTHFILGTVCFFSCLDLFVCTCSDVLFTTIIDSCFLCSNQSVPWNQTSDVCSNYSAQLATISSDNYLAPTASICSTLKEDHHSSYVWIGSYTQQYQKVVQSEVTVEAKPDSLFDNVCSTLNLDLKSIVSKPCTSSYPVLCQADITDEPTKKPCSPFKTNCNYTCPAKRFGFNCTQYCSLTCINSYCHSLTGACNEGCTVGFTGDKCQRACPAQCFGKLCERNDSFCSKGCLPGYTGIHCLKACLNCAGNGSCHQITGACYSGCLQGYSGDSCLLASRSFGQDPTTFTSIGLVACVAILIMVCISLYRIKIQKKLENVSFPTYGTRNRRMATVLDLDE</sequence>
<keyword evidence="1" id="KW-0472">Membrane</keyword>
<evidence type="ECO:0000256" key="1">
    <source>
        <dbReference type="SAM" id="Phobius"/>
    </source>
</evidence>
<dbReference type="Gene3D" id="3.10.100.10">
    <property type="entry name" value="Mannose-Binding Protein A, subunit A"/>
    <property type="match status" value="1"/>
</dbReference>
<feature type="transmembrane region" description="Helical" evidence="1">
    <location>
        <begin position="302"/>
        <end position="322"/>
    </location>
</feature>
<keyword evidence="1" id="KW-0812">Transmembrane</keyword>
<evidence type="ECO:0000313" key="3">
    <source>
        <dbReference type="Proteomes" id="UP001165740"/>
    </source>
</evidence>
<dbReference type="InterPro" id="IPR016186">
    <property type="entry name" value="C-type_lectin-like/link_sf"/>
</dbReference>
<dbReference type="SUPFAM" id="SSF56436">
    <property type="entry name" value="C-type lectin-like"/>
    <property type="match status" value="1"/>
</dbReference>
<dbReference type="OrthoDB" id="18487at2759"/>
<evidence type="ECO:0000259" key="2">
    <source>
        <dbReference type="Pfam" id="PF00059"/>
    </source>
</evidence>
<reference evidence="4" key="1">
    <citation type="submission" date="2025-08" db="UniProtKB">
        <authorList>
            <consortium name="RefSeq"/>
        </authorList>
    </citation>
    <scope>IDENTIFICATION</scope>
</reference>